<evidence type="ECO:0000313" key="6">
    <source>
        <dbReference type="EMBL" id="MBA8794566.1"/>
    </source>
</evidence>
<keyword evidence="1" id="KW-0805">Transcription regulation</keyword>
<dbReference type="InterPro" id="IPR050109">
    <property type="entry name" value="HTH-type_TetR-like_transc_reg"/>
</dbReference>
<dbReference type="GO" id="GO:0003700">
    <property type="term" value="F:DNA-binding transcription factor activity"/>
    <property type="evidence" value="ECO:0007669"/>
    <property type="project" value="TreeGrafter"/>
</dbReference>
<feature type="domain" description="HTH tetR-type" evidence="5">
    <location>
        <begin position="13"/>
        <end position="73"/>
    </location>
</feature>
<dbReference type="Proteomes" id="UP000523079">
    <property type="component" value="Unassembled WGS sequence"/>
</dbReference>
<sequence>MEPGDPRLVGVVSERRDRLLDTTVQLLTTQGLHDTTLDLVVLRCGVSHESVRFLFGGFDNLLGEAIEELRVRRHERVGEMLATLPPVGSSVADWMASVDDVARGLIWLYGTEPFTFWEICLQAAHRPELAAAAAASVAGMQDQLAQLLLDAGIERGDLLAVPLLAMIHGVVTFHRVLGRTAEPGGWGAEGVEPGRRPELDLDASVADLVHGLRSLLPGHQAVVTAAGAAGPHPVG</sequence>
<comment type="caution">
    <text evidence="6">The sequence shown here is derived from an EMBL/GenBank/DDBJ whole genome shotgun (WGS) entry which is preliminary data.</text>
</comment>
<keyword evidence="2 4" id="KW-0238">DNA-binding</keyword>
<dbReference type="AlphaFoldDB" id="A0A7W3P608"/>
<dbReference type="PANTHER" id="PTHR30055">
    <property type="entry name" value="HTH-TYPE TRANSCRIPTIONAL REGULATOR RUTR"/>
    <property type="match status" value="1"/>
</dbReference>
<evidence type="ECO:0000256" key="2">
    <source>
        <dbReference type="ARBA" id="ARBA00023125"/>
    </source>
</evidence>
<feature type="DNA-binding region" description="H-T-H motif" evidence="4">
    <location>
        <begin position="36"/>
        <end position="55"/>
    </location>
</feature>
<dbReference type="SUPFAM" id="SSF46689">
    <property type="entry name" value="Homeodomain-like"/>
    <property type="match status" value="1"/>
</dbReference>
<gene>
    <name evidence="6" type="ORF">FHX74_002185</name>
</gene>
<dbReference type="Gene3D" id="1.10.357.10">
    <property type="entry name" value="Tetracycline Repressor, domain 2"/>
    <property type="match status" value="1"/>
</dbReference>
<dbReference type="RefSeq" id="WP_182560123.1">
    <property type="nucleotide sequence ID" value="NZ_JACGWT010000003.1"/>
</dbReference>
<organism evidence="6 7">
    <name type="scientific">Microlunatus kandeliicorticis</name>
    <dbReference type="NCBI Taxonomy" id="1759536"/>
    <lineage>
        <taxon>Bacteria</taxon>
        <taxon>Bacillati</taxon>
        <taxon>Actinomycetota</taxon>
        <taxon>Actinomycetes</taxon>
        <taxon>Propionibacteriales</taxon>
        <taxon>Propionibacteriaceae</taxon>
        <taxon>Microlunatus</taxon>
    </lineage>
</organism>
<dbReference type="GO" id="GO:0000976">
    <property type="term" value="F:transcription cis-regulatory region binding"/>
    <property type="evidence" value="ECO:0007669"/>
    <property type="project" value="TreeGrafter"/>
</dbReference>
<dbReference type="InterPro" id="IPR001647">
    <property type="entry name" value="HTH_TetR"/>
</dbReference>
<name>A0A7W3P608_9ACTN</name>
<keyword evidence="7" id="KW-1185">Reference proteome</keyword>
<proteinExistence type="predicted"/>
<reference evidence="6 7" key="1">
    <citation type="submission" date="2020-07" db="EMBL/GenBank/DDBJ databases">
        <title>Sequencing the genomes of 1000 actinobacteria strains.</title>
        <authorList>
            <person name="Klenk H.-P."/>
        </authorList>
    </citation>
    <scope>NUCLEOTIDE SEQUENCE [LARGE SCALE GENOMIC DNA]</scope>
    <source>
        <strain evidence="6 7">DSM 100723</strain>
    </source>
</reference>
<evidence type="ECO:0000256" key="3">
    <source>
        <dbReference type="ARBA" id="ARBA00023163"/>
    </source>
</evidence>
<accession>A0A7W3P608</accession>
<dbReference type="PANTHER" id="PTHR30055:SF234">
    <property type="entry name" value="HTH-TYPE TRANSCRIPTIONAL REGULATOR BETI"/>
    <property type="match status" value="1"/>
</dbReference>
<evidence type="ECO:0000256" key="1">
    <source>
        <dbReference type="ARBA" id="ARBA00023015"/>
    </source>
</evidence>
<protein>
    <submittedName>
        <fullName evidence="6">AcrR family transcriptional regulator</fullName>
    </submittedName>
</protein>
<dbReference type="InterPro" id="IPR009057">
    <property type="entry name" value="Homeodomain-like_sf"/>
</dbReference>
<dbReference type="PROSITE" id="PS50977">
    <property type="entry name" value="HTH_TETR_2"/>
    <property type="match status" value="1"/>
</dbReference>
<keyword evidence="3" id="KW-0804">Transcription</keyword>
<evidence type="ECO:0000256" key="4">
    <source>
        <dbReference type="PROSITE-ProRule" id="PRU00335"/>
    </source>
</evidence>
<evidence type="ECO:0000259" key="5">
    <source>
        <dbReference type="PROSITE" id="PS50977"/>
    </source>
</evidence>
<evidence type="ECO:0000313" key="7">
    <source>
        <dbReference type="Proteomes" id="UP000523079"/>
    </source>
</evidence>
<dbReference type="EMBL" id="JACGWT010000003">
    <property type="protein sequence ID" value="MBA8794566.1"/>
    <property type="molecule type" value="Genomic_DNA"/>
</dbReference>